<dbReference type="AlphaFoldDB" id="A0A1C7M123"/>
<dbReference type="SMART" id="SM00367">
    <property type="entry name" value="LRR_CC"/>
    <property type="match status" value="4"/>
</dbReference>
<protein>
    <submittedName>
        <fullName evidence="3">SCF E3 ubiquitin ligase complex F-box protein grrA</fullName>
    </submittedName>
</protein>
<dbReference type="InterPro" id="IPR057207">
    <property type="entry name" value="FBXL15_LRR"/>
</dbReference>
<dbReference type="GO" id="GO:0031146">
    <property type="term" value="P:SCF-dependent proteasomal ubiquitin-dependent protein catabolic process"/>
    <property type="evidence" value="ECO:0007669"/>
    <property type="project" value="TreeGrafter"/>
</dbReference>
<accession>A0A1C7M123</accession>
<evidence type="ECO:0000256" key="1">
    <source>
        <dbReference type="SAM" id="MobiDB-lite"/>
    </source>
</evidence>
<sequence>MTHHHHGHLDFPPNASHDITDDALADVLLSCPNIETATLSGIPDLSDRTVIRLANAADRLAEVDLSGCTEVTDISMLDFARLGTAVEVLKLNGVAGLTDRAICALARLPRVVELELCDLPLVTAFSVRDIWFYCRQLRRLRLSSCTHLTDKAFPNPPPSDGPTQETDSVGKRGKSSTEPSRPSSWLDALPHSTWRASTNFLSSVRSTSATVTR</sequence>
<dbReference type="EMBL" id="LUGG01000014">
    <property type="protein sequence ID" value="OBZ70019.1"/>
    <property type="molecule type" value="Genomic_DNA"/>
</dbReference>
<dbReference type="PANTHER" id="PTHR13318">
    <property type="entry name" value="PARTNER OF PAIRED, ISOFORM B-RELATED"/>
    <property type="match status" value="1"/>
</dbReference>
<evidence type="ECO:0000259" key="2">
    <source>
        <dbReference type="Pfam" id="PF25372"/>
    </source>
</evidence>
<dbReference type="InterPro" id="IPR032675">
    <property type="entry name" value="LRR_dom_sf"/>
</dbReference>
<dbReference type="InterPro" id="IPR006553">
    <property type="entry name" value="Leu-rich_rpt_Cys-con_subtyp"/>
</dbReference>
<dbReference type="Pfam" id="PF25372">
    <property type="entry name" value="DUF7885"/>
    <property type="match status" value="1"/>
</dbReference>
<dbReference type="GO" id="GO:0019005">
    <property type="term" value="C:SCF ubiquitin ligase complex"/>
    <property type="evidence" value="ECO:0007669"/>
    <property type="project" value="TreeGrafter"/>
</dbReference>
<organism evidence="3 4">
    <name type="scientific">Grifola frondosa</name>
    <name type="common">Maitake</name>
    <name type="synonym">Polyporus frondosus</name>
    <dbReference type="NCBI Taxonomy" id="5627"/>
    <lineage>
        <taxon>Eukaryota</taxon>
        <taxon>Fungi</taxon>
        <taxon>Dikarya</taxon>
        <taxon>Basidiomycota</taxon>
        <taxon>Agaricomycotina</taxon>
        <taxon>Agaricomycetes</taxon>
        <taxon>Polyporales</taxon>
        <taxon>Grifolaceae</taxon>
        <taxon>Grifola</taxon>
    </lineage>
</organism>
<keyword evidence="4" id="KW-1185">Reference proteome</keyword>
<feature type="region of interest" description="Disordered" evidence="1">
    <location>
        <begin position="151"/>
        <end position="189"/>
    </location>
</feature>
<gene>
    <name evidence="3" type="primary">grrA_2</name>
    <name evidence="3" type="ORF">A0H81_09696</name>
</gene>
<name>A0A1C7M123_GRIFR</name>
<dbReference type="GO" id="GO:0016874">
    <property type="term" value="F:ligase activity"/>
    <property type="evidence" value="ECO:0007669"/>
    <property type="project" value="UniProtKB-KW"/>
</dbReference>
<dbReference type="OrthoDB" id="10257471at2759"/>
<feature type="domain" description="F-box/LRR-repeat protein 15-like leucin rich repeat" evidence="2">
    <location>
        <begin position="19"/>
        <end position="151"/>
    </location>
</feature>
<dbReference type="SUPFAM" id="SSF52047">
    <property type="entry name" value="RNI-like"/>
    <property type="match status" value="1"/>
</dbReference>
<evidence type="ECO:0000313" key="3">
    <source>
        <dbReference type="EMBL" id="OBZ70019.1"/>
    </source>
</evidence>
<dbReference type="Gene3D" id="3.80.10.10">
    <property type="entry name" value="Ribonuclease Inhibitor"/>
    <property type="match status" value="1"/>
</dbReference>
<keyword evidence="3" id="KW-0436">Ligase</keyword>
<dbReference type="STRING" id="5627.A0A1C7M123"/>
<dbReference type="Proteomes" id="UP000092993">
    <property type="component" value="Unassembled WGS sequence"/>
</dbReference>
<proteinExistence type="predicted"/>
<evidence type="ECO:0000313" key="4">
    <source>
        <dbReference type="Proteomes" id="UP000092993"/>
    </source>
</evidence>
<reference evidence="3 4" key="1">
    <citation type="submission" date="2016-03" db="EMBL/GenBank/DDBJ databases">
        <title>Whole genome sequencing of Grifola frondosa 9006-11.</title>
        <authorList>
            <person name="Min B."/>
            <person name="Park H."/>
            <person name="Kim J.-G."/>
            <person name="Cho H."/>
            <person name="Oh Y.-L."/>
            <person name="Kong W.-S."/>
            <person name="Choi I.-G."/>
        </authorList>
    </citation>
    <scope>NUCLEOTIDE SEQUENCE [LARGE SCALE GENOMIC DNA]</scope>
    <source>
        <strain evidence="3 4">9006-11</strain>
    </source>
</reference>
<comment type="caution">
    <text evidence="3">The sequence shown here is derived from an EMBL/GenBank/DDBJ whole genome shotgun (WGS) entry which is preliminary data.</text>
</comment>